<sequence>MANCGCKPCSKEMPESKTKCKQFSLCVGNKSLHYDGNCLFVTDRKYKIPDGTYTSVTFKDGCIVGVDKAPLPIYTPQACCDGAAPVTEIRSDPLTVAEGTGNLAVIEGNKLTVDPVWKTTNTVNVGGVGTSANPWKAEVVLANQHNRIVATEHGLKVELEFGSSDTVKLSGSGTVADPYKFAVDKLQATLPEVNKAEVLGNGFTITKTGLFKATNPDLELITNLKFSTPALTATNAGVATVISLHEDELVKAIIASPTALQKLKTALGI</sequence>
<protein>
    <submittedName>
        <fullName evidence="1">Uncharacterized protein</fullName>
    </submittedName>
</protein>
<evidence type="ECO:0000313" key="1">
    <source>
        <dbReference type="EMBL" id="DAD79613.1"/>
    </source>
</evidence>
<dbReference type="EMBL" id="BK014869">
    <property type="protein sequence ID" value="DAD79613.1"/>
    <property type="molecule type" value="Genomic_DNA"/>
</dbReference>
<accession>A0A8S5MBC1</accession>
<name>A0A8S5MBC1_9CAUD</name>
<proteinExistence type="predicted"/>
<reference evidence="1" key="1">
    <citation type="journal article" date="2021" name="Proc. Natl. Acad. Sci. U.S.A.">
        <title>A Catalog of Tens of Thousands of Viruses from Human Metagenomes Reveals Hidden Associations with Chronic Diseases.</title>
        <authorList>
            <person name="Tisza M.J."/>
            <person name="Buck C.B."/>
        </authorList>
    </citation>
    <scope>NUCLEOTIDE SEQUENCE</scope>
    <source>
        <strain evidence="1">Ct53O25</strain>
    </source>
</reference>
<organism evidence="1">
    <name type="scientific">Podoviridae sp. ct53O25</name>
    <dbReference type="NCBI Taxonomy" id="2826539"/>
    <lineage>
        <taxon>Viruses</taxon>
        <taxon>Duplodnaviria</taxon>
        <taxon>Heunggongvirae</taxon>
        <taxon>Uroviricota</taxon>
        <taxon>Caudoviricetes</taxon>
    </lineage>
</organism>